<feature type="compositionally biased region" description="Low complexity" evidence="4">
    <location>
        <begin position="1162"/>
        <end position="1177"/>
    </location>
</feature>
<feature type="region of interest" description="Disordered" evidence="4">
    <location>
        <begin position="1139"/>
        <end position="1177"/>
    </location>
</feature>
<dbReference type="SMART" id="SM00220">
    <property type="entry name" value="S_TKc"/>
    <property type="match status" value="1"/>
</dbReference>
<keyword evidence="5" id="KW-0472">Membrane</keyword>
<evidence type="ECO:0000313" key="8">
    <source>
        <dbReference type="EMBL" id="ELP86825.1"/>
    </source>
</evidence>
<evidence type="ECO:0000256" key="6">
    <source>
        <dbReference type="SAM" id="SignalP"/>
    </source>
</evidence>
<feature type="signal peptide" evidence="6">
    <location>
        <begin position="1"/>
        <end position="18"/>
    </location>
</feature>
<keyword evidence="2 3" id="KW-0067">ATP-binding</keyword>
<dbReference type="InterPro" id="IPR006212">
    <property type="entry name" value="Furin_repeat"/>
</dbReference>
<dbReference type="GO" id="GO:0005524">
    <property type="term" value="F:ATP binding"/>
    <property type="evidence" value="ECO:0007669"/>
    <property type="project" value="UniProtKB-UniRule"/>
</dbReference>
<organism evidence="8 9">
    <name type="scientific">Entamoeba invadens IP1</name>
    <dbReference type="NCBI Taxonomy" id="370355"/>
    <lineage>
        <taxon>Eukaryota</taxon>
        <taxon>Amoebozoa</taxon>
        <taxon>Evosea</taxon>
        <taxon>Archamoebae</taxon>
        <taxon>Mastigamoebida</taxon>
        <taxon>Entamoebidae</taxon>
        <taxon>Entamoeba</taxon>
    </lineage>
</organism>
<keyword evidence="9" id="KW-1185">Reference proteome</keyword>
<dbReference type="SUPFAM" id="SSF57184">
    <property type="entry name" value="Growth factor receptor domain"/>
    <property type="match status" value="3"/>
</dbReference>
<dbReference type="InterPro" id="IPR000719">
    <property type="entry name" value="Prot_kinase_dom"/>
</dbReference>
<feature type="chain" id="PRO_5001980058" evidence="6">
    <location>
        <begin position="19"/>
        <end position="1177"/>
    </location>
</feature>
<evidence type="ECO:0000256" key="3">
    <source>
        <dbReference type="PROSITE-ProRule" id="PRU10141"/>
    </source>
</evidence>
<evidence type="ECO:0000256" key="2">
    <source>
        <dbReference type="ARBA" id="ARBA00022840"/>
    </source>
</evidence>
<dbReference type="InterPro" id="IPR008271">
    <property type="entry name" value="Ser/Thr_kinase_AS"/>
</dbReference>
<dbReference type="InterPro" id="IPR017441">
    <property type="entry name" value="Protein_kinase_ATP_BS"/>
</dbReference>
<dbReference type="EMBL" id="KB206902">
    <property type="protein sequence ID" value="ELP86825.1"/>
    <property type="molecule type" value="Genomic_DNA"/>
</dbReference>
<reference evidence="8 9" key="1">
    <citation type="submission" date="2012-10" db="EMBL/GenBank/DDBJ databases">
        <authorList>
            <person name="Zafar N."/>
            <person name="Inman J."/>
            <person name="Hall N."/>
            <person name="Lorenzi H."/>
            <person name="Caler E."/>
        </authorList>
    </citation>
    <scope>NUCLEOTIDE SEQUENCE [LARGE SCALE GENOMIC DNA]</scope>
    <source>
        <strain evidence="8 9">IP1</strain>
    </source>
</reference>
<dbReference type="Gene3D" id="3.30.200.20">
    <property type="entry name" value="Phosphorylase Kinase, domain 1"/>
    <property type="match status" value="1"/>
</dbReference>
<evidence type="ECO:0000256" key="4">
    <source>
        <dbReference type="SAM" id="MobiDB-lite"/>
    </source>
</evidence>
<feature type="region of interest" description="Disordered" evidence="4">
    <location>
        <begin position="1098"/>
        <end position="1118"/>
    </location>
</feature>
<keyword evidence="1 3" id="KW-0547">Nucleotide-binding</keyword>
<dbReference type="PROSITE" id="PS50011">
    <property type="entry name" value="PROTEIN_KINASE_DOM"/>
    <property type="match status" value="1"/>
</dbReference>
<keyword evidence="8" id="KW-0418">Kinase</keyword>
<feature type="transmembrane region" description="Helical" evidence="5">
    <location>
        <begin position="628"/>
        <end position="652"/>
    </location>
</feature>
<proteinExistence type="predicted"/>
<dbReference type="AlphaFoldDB" id="A0A0A1TZ34"/>
<dbReference type="SUPFAM" id="SSF56112">
    <property type="entry name" value="Protein kinase-like (PK-like)"/>
    <property type="match status" value="1"/>
</dbReference>
<dbReference type="Pfam" id="PF00069">
    <property type="entry name" value="Pkinase"/>
    <property type="match status" value="1"/>
</dbReference>
<dbReference type="Gene3D" id="2.10.220.10">
    <property type="entry name" value="Hormone Receptor, Insulin-like Growth Factor Receptor 1, Chain A, domain 2"/>
    <property type="match status" value="1"/>
</dbReference>
<dbReference type="OMA" id="QECIITI"/>
<dbReference type="EC" id="2.7.11.17" evidence="8"/>
<dbReference type="OrthoDB" id="339325at2759"/>
<dbReference type="PANTHER" id="PTHR45756">
    <property type="entry name" value="PALMITOYLTRANSFERASE"/>
    <property type="match status" value="1"/>
</dbReference>
<dbReference type="PROSITE" id="PS00108">
    <property type="entry name" value="PROTEIN_KINASE_ST"/>
    <property type="match status" value="1"/>
</dbReference>
<dbReference type="InterPro" id="IPR011009">
    <property type="entry name" value="Kinase-like_dom_sf"/>
</dbReference>
<dbReference type="GO" id="GO:0004683">
    <property type="term" value="F:calcium/calmodulin-dependent protein kinase activity"/>
    <property type="evidence" value="ECO:0007669"/>
    <property type="project" value="UniProtKB-EC"/>
</dbReference>
<dbReference type="InterPro" id="IPR013783">
    <property type="entry name" value="Ig-like_fold"/>
</dbReference>
<feature type="domain" description="Protein kinase" evidence="7">
    <location>
        <begin position="826"/>
        <end position="1088"/>
    </location>
</feature>
<feature type="compositionally biased region" description="Basic and acidic residues" evidence="4">
    <location>
        <begin position="1100"/>
        <end position="1118"/>
    </location>
</feature>
<dbReference type="InterPro" id="IPR008962">
    <property type="entry name" value="PapD-like_sf"/>
</dbReference>
<dbReference type="PROSITE" id="PS00107">
    <property type="entry name" value="PROTEIN_KINASE_ATP"/>
    <property type="match status" value="1"/>
</dbReference>
<name>A0A0A1TZ34_ENTIV</name>
<dbReference type="Proteomes" id="UP000014680">
    <property type="component" value="Unassembled WGS sequence"/>
</dbReference>
<dbReference type="InterPro" id="IPR009030">
    <property type="entry name" value="Growth_fac_rcpt_cys_sf"/>
</dbReference>
<dbReference type="KEGG" id="eiv:EIN_043330"/>
<dbReference type="Gene3D" id="2.60.40.10">
    <property type="entry name" value="Immunoglobulins"/>
    <property type="match status" value="1"/>
</dbReference>
<evidence type="ECO:0000256" key="5">
    <source>
        <dbReference type="SAM" id="Phobius"/>
    </source>
</evidence>
<keyword evidence="5" id="KW-1133">Transmembrane helix</keyword>
<evidence type="ECO:0000313" key="9">
    <source>
        <dbReference type="Proteomes" id="UP000014680"/>
    </source>
</evidence>
<dbReference type="GeneID" id="14885839"/>
<keyword evidence="6" id="KW-0732">Signal</keyword>
<dbReference type="Gene3D" id="1.10.510.10">
    <property type="entry name" value="Transferase(Phosphotransferase) domain 1"/>
    <property type="match status" value="1"/>
</dbReference>
<accession>A0A0A1TZ34</accession>
<dbReference type="SMART" id="SM00261">
    <property type="entry name" value="FU"/>
    <property type="match status" value="8"/>
</dbReference>
<protein>
    <submittedName>
        <fullName evidence="8">Serine-threonine protein kinase, putative</fullName>
        <ecNumber evidence="8">2.7.11.17</ecNumber>
    </submittedName>
</protein>
<gene>
    <name evidence="8" type="ORF">EIN_043330</name>
</gene>
<dbReference type="PANTHER" id="PTHR45756:SF1">
    <property type="entry name" value="PROTEIN KINASE DOMAIN CONTAINING PROTEIN"/>
    <property type="match status" value="1"/>
</dbReference>
<sequence>MTLLIVVCIVAAFACNEGEYFDQTTATCKACENNCKTCSTQTLCLTCVDSGNVNQPYVLDQTYQCVLRPQITNCISYTGVLCTQCDKYYYLNNQVCTQCDADKKCTYCNSQECFQCSYGYTLVKNGKECVDCSQAVNDADCGRCPADRYFDISTLSCMPCKDFCDHCTSATNCYSCSTGYALADSNNTESNCVRIENCADGFTYGDHCERCNPSYFLKDGKCAKCGNDCIACIDDSICTECINSKKLANGKCIDTIEHCLSADNINGCTACESGYYIGQGSVCVKCGVTCSTCVSESYCFRCAANYYFGTKEGECLPKKEDCEATDQYGCMSCKTNIKNDAQCEIDKVVDTTGSINCTTQTYGYYLEATVQADGTVKYAQQCQQCNLNCKTCAYNKDWCTSCNDGYTLAENVGQRELYRMTTKEIGNVYNCLVKPASCKTAEMGYCTECVEGYFLSDVSCVLCDESCGSCTSDLFCQTCSAKKDANGKALYWRPSELSALENEAKGLCMKLSETSVQYGLDKCTHDPTNLGCTSCNDTYYLHNNYCKQCPLDLCSKCKESAVEGTNETKVICLGCSNNTYLVASENRCVACDSIEKCSTCETDGCHECTDDYKPTPDRKKCTKVNVALIVPLSIAGLVIVVVVVVLILFLIWRRRLAVEKERKKSFRPTKVSSELEMLLASSDNVNFPLKAIMDLQVEKDKDGKIKKAAPQKWDFDFGLKGEKPKVDEEITQTIKIVNPTKVTYYFEFTTPVSHQYEITFAPKQATLKPQFGVDVKITFKALCTTNIEDNIAICANTIEDTNKEIAKFSLRIESDISLKLDYNELKANGGPIGEGAFGQVFRGNYRGMDVAIKKMKEPKMTDVQKYEFDHEITMLKLLRHETTVNYIGAVYTMGEYAIVTEFIPFGALSKLHQKENFPLELKEKIMDDVAAAIYYLHSLEVLHRDVKGENVLISAIDENKTVCGKLTDFGTCRLITEQKLKEKPLTEGVGTPSYMPPEALQHKAYGKPMDVFAFAITMYETFVEHPAYVGDRFEKAWNIPQFVSEGKRLEKPNGIPEDYWKLVTDCWKDNQDERPTIKEVLVRINNFELKFTRSPVGAGMKEDKPIQKVEEKKEEKNEEVKVTLDEVKVDNKEVKINAEEVTVQKEEHQNTEVKVHNKMDSKSSSSKSSSFSSSSSE</sequence>
<feature type="compositionally biased region" description="Basic and acidic residues" evidence="4">
    <location>
        <begin position="1139"/>
        <end position="1161"/>
    </location>
</feature>
<evidence type="ECO:0000256" key="1">
    <source>
        <dbReference type="ARBA" id="ARBA00022741"/>
    </source>
</evidence>
<keyword evidence="5" id="KW-0812">Transmembrane</keyword>
<keyword evidence="8" id="KW-0808">Transferase</keyword>
<dbReference type="InterPro" id="IPR053215">
    <property type="entry name" value="TKL_Ser/Thr_kinase"/>
</dbReference>
<dbReference type="SUPFAM" id="SSF49354">
    <property type="entry name" value="PapD-like"/>
    <property type="match status" value="1"/>
</dbReference>
<evidence type="ECO:0000259" key="7">
    <source>
        <dbReference type="PROSITE" id="PS50011"/>
    </source>
</evidence>
<dbReference type="VEuPathDB" id="AmoebaDB:EIN_043330"/>
<feature type="binding site" evidence="3">
    <location>
        <position position="854"/>
    </location>
    <ligand>
        <name>ATP</name>
        <dbReference type="ChEBI" id="CHEBI:30616"/>
    </ligand>
</feature>
<dbReference type="RefSeq" id="XP_004253596.1">
    <property type="nucleotide sequence ID" value="XM_004253548.1"/>
</dbReference>